<evidence type="ECO:0000313" key="1">
    <source>
        <dbReference type="EMBL" id="GAA2058035.1"/>
    </source>
</evidence>
<keyword evidence="2" id="KW-1185">Reference proteome</keyword>
<name>A0ABN2VD84_9ACTN</name>
<proteinExistence type="predicted"/>
<comment type="caution">
    <text evidence="1">The sequence shown here is derived from an EMBL/GenBank/DDBJ whole genome shotgun (WGS) entry which is preliminary data.</text>
</comment>
<sequence>MVVMFASLKIVAAVEPVTVNNVLTQSVVDALTKLVRVLPERDAKSDGVQDCAATDVFWAEAPVLTEAPFFAAAEAVEGLVPSIWCGARSPTAVGFLATTERSEVADSGEPWGAGAVWAAPAGRAGGIAVVDVAPVVDVPAVADVAPVADVAAAAGPVAKAATTATAATAAVTIPGMRDRWRITAP</sequence>
<protein>
    <recommendedName>
        <fullName evidence="3">Secreted protein</fullName>
    </recommendedName>
</protein>
<dbReference type="EMBL" id="BAAAQN010000069">
    <property type="protein sequence ID" value="GAA2058035.1"/>
    <property type="molecule type" value="Genomic_DNA"/>
</dbReference>
<accession>A0ABN2VD84</accession>
<gene>
    <name evidence="1" type="ORF">GCM10009839_79570</name>
</gene>
<reference evidence="1 2" key="1">
    <citation type="journal article" date="2019" name="Int. J. Syst. Evol. Microbiol.">
        <title>The Global Catalogue of Microorganisms (GCM) 10K type strain sequencing project: providing services to taxonomists for standard genome sequencing and annotation.</title>
        <authorList>
            <consortium name="The Broad Institute Genomics Platform"/>
            <consortium name="The Broad Institute Genome Sequencing Center for Infectious Disease"/>
            <person name="Wu L."/>
            <person name="Ma J."/>
        </authorList>
    </citation>
    <scope>NUCLEOTIDE SEQUENCE [LARGE SCALE GENOMIC DNA]</scope>
    <source>
        <strain evidence="1 2">JCM 16014</strain>
    </source>
</reference>
<evidence type="ECO:0000313" key="2">
    <source>
        <dbReference type="Proteomes" id="UP001500751"/>
    </source>
</evidence>
<evidence type="ECO:0008006" key="3">
    <source>
        <dbReference type="Google" id="ProtNLM"/>
    </source>
</evidence>
<organism evidence="1 2">
    <name type="scientific">Catenulispora yoronensis</name>
    <dbReference type="NCBI Taxonomy" id="450799"/>
    <lineage>
        <taxon>Bacteria</taxon>
        <taxon>Bacillati</taxon>
        <taxon>Actinomycetota</taxon>
        <taxon>Actinomycetes</taxon>
        <taxon>Catenulisporales</taxon>
        <taxon>Catenulisporaceae</taxon>
        <taxon>Catenulispora</taxon>
    </lineage>
</organism>
<dbReference type="Proteomes" id="UP001500751">
    <property type="component" value="Unassembled WGS sequence"/>
</dbReference>